<dbReference type="InterPro" id="IPR041802">
    <property type="entry name" value="MPP_YfcE"/>
</dbReference>
<dbReference type="InterPro" id="IPR000979">
    <property type="entry name" value="Phosphodiesterase_MJ0936/Vps29"/>
</dbReference>
<dbReference type="EMBL" id="JACRTA010000002">
    <property type="protein sequence ID" value="MBC8568519.1"/>
    <property type="molecule type" value="Genomic_DNA"/>
</dbReference>
<keyword evidence="5" id="KW-1185">Reference proteome</keyword>
<dbReference type="InterPro" id="IPR024654">
    <property type="entry name" value="Calcineurin-like_PHP_lpxH"/>
</dbReference>
<gene>
    <name evidence="4" type="ORF">H8692_07105</name>
</gene>
<dbReference type="InterPro" id="IPR029052">
    <property type="entry name" value="Metallo-depent_PP-like"/>
</dbReference>
<dbReference type="Pfam" id="PF12850">
    <property type="entry name" value="Metallophos_2"/>
    <property type="match status" value="1"/>
</dbReference>
<evidence type="ECO:0000259" key="3">
    <source>
        <dbReference type="Pfam" id="PF12850"/>
    </source>
</evidence>
<proteinExistence type="inferred from homology"/>
<comment type="caution">
    <text evidence="4">The sequence shown here is derived from an EMBL/GenBank/DDBJ whole genome shotgun (WGS) entry which is preliminary data.</text>
</comment>
<dbReference type="PANTHER" id="PTHR11124">
    <property type="entry name" value="VACUOLAR SORTING PROTEIN VPS29"/>
    <property type="match status" value="1"/>
</dbReference>
<dbReference type="GO" id="GO:0046872">
    <property type="term" value="F:metal ion binding"/>
    <property type="evidence" value="ECO:0007669"/>
    <property type="project" value="UniProtKB-KW"/>
</dbReference>
<comment type="similarity">
    <text evidence="1 2">Belongs to the metallophosphoesterase superfamily. YfcE family.</text>
</comment>
<dbReference type="Proteomes" id="UP000610862">
    <property type="component" value="Unassembled WGS sequence"/>
</dbReference>
<dbReference type="NCBIfam" id="TIGR00040">
    <property type="entry name" value="yfcE"/>
    <property type="match status" value="1"/>
</dbReference>
<reference evidence="4" key="1">
    <citation type="submission" date="2020-08" db="EMBL/GenBank/DDBJ databases">
        <title>Genome public.</title>
        <authorList>
            <person name="Liu C."/>
            <person name="Sun Q."/>
        </authorList>
    </citation>
    <scope>NUCLEOTIDE SEQUENCE</scope>
    <source>
        <strain evidence="4">NSJ-24</strain>
    </source>
</reference>
<dbReference type="CDD" id="cd00841">
    <property type="entry name" value="MPP_YfcE"/>
    <property type="match status" value="1"/>
</dbReference>
<dbReference type="EC" id="3.1.4.-" evidence="2"/>
<evidence type="ECO:0000313" key="5">
    <source>
        <dbReference type="Proteomes" id="UP000610862"/>
    </source>
</evidence>
<evidence type="ECO:0000256" key="1">
    <source>
        <dbReference type="ARBA" id="ARBA00008950"/>
    </source>
</evidence>
<dbReference type="SUPFAM" id="SSF56300">
    <property type="entry name" value="Metallo-dependent phosphatases"/>
    <property type="match status" value="1"/>
</dbReference>
<dbReference type="RefSeq" id="WP_187525330.1">
    <property type="nucleotide sequence ID" value="NZ_JACRTA010000002.1"/>
</dbReference>
<name>A0A926EA09_9FIRM</name>
<sequence length="182" mass="20558">MKILVISDTHGKLNKIRDIWPKLTDINLIIHAGDFISDGNKLERELKVPVLAVKGNCDGGYSRNDFKTFDTEYGKIMITHGHMENVKYQLNTLMYKAMENQCKAVVFGHTHKALIEHEQGIYLINPGSLTLPRDGSSGSYAIIRTSKDSFDASIVYYSTIMGNKKPPQAGFIRNLLNYSDRF</sequence>
<dbReference type="Gene3D" id="3.60.21.10">
    <property type="match status" value="1"/>
</dbReference>
<comment type="cofactor">
    <cofactor evidence="2">
        <name>a divalent metal cation</name>
        <dbReference type="ChEBI" id="CHEBI:60240"/>
    </cofactor>
</comment>
<keyword evidence="2" id="KW-0479">Metal-binding</keyword>
<dbReference type="AlphaFoldDB" id="A0A926EA09"/>
<feature type="domain" description="Calcineurin-like phosphoesterase" evidence="3">
    <location>
        <begin position="1"/>
        <end position="147"/>
    </location>
</feature>
<accession>A0A926EA09</accession>
<dbReference type="GO" id="GO:0016787">
    <property type="term" value="F:hydrolase activity"/>
    <property type="evidence" value="ECO:0007669"/>
    <property type="project" value="UniProtKB-UniRule"/>
</dbReference>
<evidence type="ECO:0000256" key="2">
    <source>
        <dbReference type="RuleBase" id="RU362039"/>
    </source>
</evidence>
<evidence type="ECO:0000313" key="4">
    <source>
        <dbReference type="EMBL" id="MBC8568519.1"/>
    </source>
</evidence>
<protein>
    <recommendedName>
        <fullName evidence="2">Phosphoesterase</fullName>
        <ecNumber evidence="2">3.1.4.-</ecNumber>
    </recommendedName>
</protein>
<organism evidence="4 5">
    <name type="scientific">Lentihominibacter hominis</name>
    <dbReference type="NCBI Taxonomy" id="2763645"/>
    <lineage>
        <taxon>Bacteria</taxon>
        <taxon>Bacillati</taxon>
        <taxon>Bacillota</taxon>
        <taxon>Clostridia</taxon>
        <taxon>Peptostreptococcales</taxon>
        <taxon>Anaerovoracaceae</taxon>
        <taxon>Lentihominibacter</taxon>
    </lineage>
</organism>